<accession>A0A4U7JIH5</accession>
<organism evidence="9 10">
    <name type="scientific">Ruminiclostridium herbifermentans</name>
    <dbReference type="NCBI Taxonomy" id="2488810"/>
    <lineage>
        <taxon>Bacteria</taxon>
        <taxon>Bacillati</taxon>
        <taxon>Bacillota</taxon>
        <taxon>Clostridia</taxon>
        <taxon>Eubacteriales</taxon>
        <taxon>Oscillospiraceae</taxon>
        <taxon>Ruminiclostridium</taxon>
    </lineage>
</organism>
<dbReference type="SUPFAM" id="SSF51306">
    <property type="entry name" value="LexA/Signal peptidase"/>
    <property type="match status" value="1"/>
</dbReference>
<evidence type="ECO:0000259" key="8">
    <source>
        <dbReference type="Pfam" id="PF10502"/>
    </source>
</evidence>
<evidence type="ECO:0000256" key="2">
    <source>
        <dbReference type="ARBA" id="ARBA00004401"/>
    </source>
</evidence>
<dbReference type="InterPro" id="IPR036286">
    <property type="entry name" value="LexA/Signal_pep-like_sf"/>
</dbReference>
<evidence type="ECO:0000256" key="7">
    <source>
        <dbReference type="SAM" id="MobiDB-lite"/>
    </source>
</evidence>
<evidence type="ECO:0000256" key="5">
    <source>
        <dbReference type="ARBA" id="ARBA00022801"/>
    </source>
</evidence>
<dbReference type="PROSITE" id="PS00760">
    <property type="entry name" value="SPASE_I_2"/>
    <property type="match status" value="1"/>
</dbReference>
<dbReference type="KEGG" id="rher:EHE19_010435"/>
<evidence type="ECO:0000256" key="3">
    <source>
        <dbReference type="ARBA" id="ARBA00009370"/>
    </source>
</evidence>
<dbReference type="GO" id="GO:0005886">
    <property type="term" value="C:plasma membrane"/>
    <property type="evidence" value="ECO:0007669"/>
    <property type="project" value="UniProtKB-SubCell"/>
</dbReference>
<dbReference type="InterPro" id="IPR019533">
    <property type="entry name" value="Peptidase_S26"/>
</dbReference>
<keyword evidence="6" id="KW-0812">Transmembrane</keyword>
<dbReference type="Gene3D" id="2.10.109.10">
    <property type="entry name" value="Umud Fragment, subunit A"/>
    <property type="match status" value="1"/>
</dbReference>
<keyword evidence="5 6" id="KW-0378">Hydrolase</keyword>
<feature type="compositionally biased region" description="Acidic residues" evidence="7">
    <location>
        <begin position="60"/>
        <end position="71"/>
    </location>
</feature>
<dbReference type="OrthoDB" id="9802919at2"/>
<dbReference type="EMBL" id="CP061336">
    <property type="protein sequence ID" value="QNU65357.1"/>
    <property type="molecule type" value="Genomic_DNA"/>
</dbReference>
<dbReference type="Pfam" id="PF10502">
    <property type="entry name" value="Peptidase_S26"/>
    <property type="match status" value="1"/>
</dbReference>
<evidence type="ECO:0000256" key="4">
    <source>
        <dbReference type="ARBA" id="ARBA00013208"/>
    </source>
</evidence>
<keyword evidence="6" id="KW-0645">Protease</keyword>
<gene>
    <name evidence="9" type="primary">lepB</name>
    <name evidence="9" type="ORF">EHE19_010435</name>
</gene>
<dbReference type="PANTHER" id="PTHR43390:SF1">
    <property type="entry name" value="CHLOROPLAST PROCESSING PEPTIDASE"/>
    <property type="match status" value="1"/>
</dbReference>
<dbReference type="NCBIfam" id="TIGR02227">
    <property type="entry name" value="sigpep_I_bact"/>
    <property type="match status" value="1"/>
</dbReference>
<proteinExistence type="inferred from homology"/>
<comment type="similarity">
    <text evidence="3 6">Belongs to the peptidase S26 family.</text>
</comment>
<reference evidence="9 10" key="1">
    <citation type="submission" date="2020-09" db="EMBL/GenBank/DDBJ databases">
        <title>Characterization and genome sequencing of Ruminiclostridium sp. nov. MA18.</title>
        <authorList>
            <person name="Rettenmaier R."/>
            <person name="Kowollik M.-L."/>
            <person name="Liebl W."/>
            <person name="Zverlov V."/>
        </authorList>
    </citation>
    <scope>NUCLEOTIDE SEQUENCE [LARGE SCALE GENOMIC DNA]</scope>
    <source>
        <strain evidence="9 10">MA18</strain>
    </source>
</reference>
<feature type="compositionally biased region" description="Low complexity" evidence="7">
    <location>
        <begin position="16"/>
        <end position="45"/>
    </location>
</feature>
<comment type="subcellular location">
    <subcellularLocation>
        <location evidence="2">Cell membrane</location>
        <topology evidence="2">Single-pass type II membrane protein</topology>
    </subcellularLocation>
    <subcellularLocation>
        <location evidence="6">Membrane</location>
        <topology evidence="6">Single-pass type II membrane protein</topology>
    </subcellularLocation>
</comment>
<dbReference type="InterPro" id="IPR019757">
    <property type="entry name" value="Pept_S26A_signal_pept_1_Lys-AS"/>
</dbReference>
<dbReference type="GO" id="GO:0004252">
    <property type="term" value="F:serine-type endopeptidase activity"/>
    <property type="evidence" value="ECO:0007669"/>
    <property type="project" value="InterPro"/>
</dbReference>
<dbReference type="RefSeq" id="WP_137695992.1">
    <property type="nucleotide sequence ID" value="NZ_CP061336.1"/>
</dbReference>
<evidence type="ECO:0000256" key="6">
    <source>
        <dbReference type="RuleBase" id="RU362042"/>
    </source>
</evidence>
<keyword evidence="6" id="KW-0472">Membrane</keyword>
<feature type="region of interest" description="Disordered" evidence="7">
    <location>
        <begin position="1"/>
        <end position="74"/>
    </location>
</feature>
<keyword evidence="10" id="KW-1185">Reference proteome</keyword>
<dbReference type="InterPro" id="IPR019758">
    <property type="entry name" value="Pept_S26A_signal_pept_1_CS"/>
</dbReference>
<feature type="domain" description="Peptidase S26" evidence="8">
    <location>
        <begin position="93"/>
        <end position="269"/>
    </location>
</feature>
<name>A0A4U7JIH5_9FIRM</name>
<keyword evidence="6" id="KW-1133">Transmembrane helix</keyword>
<dbReference type="InterPro" id="IPR000223">
    <property type="entry name" value="Pept_S26A_signal_pept_1"/>
</dbReference>
<protein>
    <recommendedName>
        <fullName evidence="4 6">Signal peptidase I</fullName>
        <ecNumber evidence="4 6">3.4.21.89</ecNumber>
    </recommendedName>
</protein>
<evidence type="ECO:0000313" key="9">
    <source>
        <dbReference type="EMBL" id="QNU65357.1"/>
    </source>
</evidence>
<dbReference type="CDD" id="cd06530">
    <property type="entry name" value="S26_SPase_I"/>
    <property type="match status" value="1"/>
</dbReference>
<dbReference type="GO" id="GO:0009003">
    <property type="term" value="F:signal peptidase activity"/>
    <property type="evidence" value="ECO:0007669"/>
    <property type="project" value="UniProtKB-EC"/>
</dbReference>
<dbReference type="EC" id="3.4.21.89" evidence="4 6"/>
<dbReference type="AlphaFoldDB" id="A0A4U7JIH5"/>
<dbReference type="PROSITE" id="PS00761">
    <property type="entry name" value="SPASE_I_3"/>
    <property type="match status" value="1"/>
</dbReference>
<sequence length="279" mass="31858">MENRNNENGNDENLDIDINNIGNENKNDTNINDIDNNNQDGTTDNDIQKHIDSSISNESEISEADQNDENTTDNIDNKETIVKKKNSIGREIFEWVMVIVAALVISMFIKAFIFSTYKVNMVSMENTLFEGHNVIVYKTGYFFNEPDHGDIIVFMHEEGKIKNFFKYLPIRNPGEVDYIKRVIGLPGDQIDIREDGFVYRKSEGDSDFVKLEEPYVKSLTDTKGMQLPFTVPEGQLFVMGDNRQQSLDSRQIGTIDMDTVIGKAVLRIWPLSEFGGLYD</sequence>
<comment type="catalytic activity">
    <reaction evidence="1 6">
        <text>Cleavage of hydrophobic, N-terminal signal or leader sequences from secreted and periplasmic proteins.</text>
        <dbReference type="EC" id="3.4.21.89"/>
    </reaction>
</comment>
<dbReference type="PANTHER" id="PTHR43390">
    <property type="entry name" value="SIGNAL PEPTIDASE I"/>
    <property type="match status" value="1"/>
</dbReference>
<dbReference type="PRINTS" id="PR00727">
    <property type="entry name" value="LEADERPTASE"/>
</dbReference>
<dbReference type="Proteomes" id="UP000306409">
    <property type="component" value="Chromosome"/>
</dbReference>
<evidence type="ECO:0000313" key="10">
    <source>
        <dbReference type="Proteomes" id="UP000306409"/>
    </source>
</evidence>
<feature type="transmembrane region" description="Helical" evidence="6">
    <location>
        <begin position="92"/>
        <end position="114"/>
    </location>
</feature>
<dbReference type="GO" id="GO:0006465">
    <property type="term" value="P:signal peptide processing"/>
    <property type="evidence" value="ECO:0007669"/>
    <property type="project" value="InterPro"/>
</dbReference>
<evidence type="ECO:0000256" key="1">
    <source>
        <dbReference type="ARBA" id="ARBA00000677"/>
    </source>
</evidence>